<dbReference type="GO" id="GO:0003677">
    <property type="term" value="F:DNA binding"/>
    <property type="evidence" value="ECO:0007669"/>
    <property type="project" value="InterPro"/>
</dbReference>
<dbReference type="AlphaFoldDB" id="X1MGW3"/>
<reference evidence="4" key="1">
    <citation type="journal article" date="2014" name="Front. Microbiol.">
        <title>High frequency of phylogenetically diverse reductive dehalogenase-homologous genes in deep subseafloor sedimentary metagenomes.</title>
        <authorList>
            <person name="Kawai M."/>
            <person name="Futagami T."/>
            <person name="Toyoda A."/>
            <person name="Takaki Y."/>
            <person name="Nishi S."/>
            <person name="Hori S."/>
            <person name="Arai W."/>
            <person name="Tsubouchi T."/>
            <person name="Morono Y."/>
            <person name="Uchiyama I."/>
            <person name="Ito T."/>
            <person name="Fujiyama A."/>
            <person name="Inagaki F."/>
            <person name="Takami H."/>
        </authorList>
    </citation>
    <scope>NUCLEOTIDE SEQUENCE</scope>
    <source>
        <strain evidence="4">Expedition CK06-06</strain>
    </source>
</reference>
<evidence type="ECO:0000256" key="2">
    <source>
        <dbReference type="ARBA" id="ARBA00022840"/>
    </source>
</evidence>
<evidence type="ECO:0000259" key="3">
    <source>
        <dbReference type="Pfam" id="PF01580"/>
    </source>
</evidence>
<dbReference type="GO" id="GO:0016539">
    <property type="term" value="P:intein-mediated protein splicing"/>
    <property type="evidence" value="ECO:0007669"/>
    <property type="project" value="InterPro"/>
</dbReference>
<dbReference type="InterPro" id="IPR027417">
    <property type="entry name" value="P-loop_NTPase"/>
</dbReference>
<feature type="domain" description="FtsK" evidence="3">
    <location>
        <begin position="18"/>
        <end position="76"/>
    </location>
</feature>
<dbReference type="SUPFAM" id="SSF52540">
    <property type="entry name" value="P-loop containing nucleoside triphosphate hydrolases"/>
    <property type="match status" value="1"/>
</dbReference>
<comment type="caution">
    <text evidence="4">The sequence shown here is derived from an EMBL/GenBank/DDBJ whole genome shotgun (WGS) entry which is preliminary data.</text>
</comment>
<feature type="non-terminal residue" evidence="4">
    <location>
        <position position="286"/>
    </location>
</feature>
<feature type="non-terminal residue" evidence="4">
    <location>
        <position position="1"/>
    </location>
</feature>
<proteinExistence type="predicted"/>
<dbReference type="Pfam" id="PF01580">
    <property type="entry name" value="FtsK_SpoIIIE"/>
    <property type="match status" value="1"/>
</dbReference>
<dbReference type="PANTHER" id="PTHR22683">
    <property type="entry name" value="SPORULATION PROTEIN RELATED"/>
    <property type="match status" value="1"/>
</dbReference>
<dbReference type="EMBL" id="BARV01016747">
    <property type="protein sequence ID" value="GAI30483.1"/>
    <property type="molecule type" value="Genomic_DNA"/>
</dbReference>
<sequence length="286" mass="31940">GRSLVGIEIPNKIRAQVRLRNLIEASDFQKSLSSLVLALGRDVSGLPVYTDLARMPHLLVAGSTGTGKTCAADTLMFTERGMLTFEELCPLSLNSETNFKLKLVTRDGIEETAKNYNNGICQFYKLSTSRGFQVEATIEHPLWVINKDGTQGWKVASLIKEGDYVAISRGPDLFGDRTDLSNFKPSKIKAYHREISFPSKMTPELAQFLGFLTADGGLSIERKGLHRVVYTQANFYLIWLYKKSLKELFGITQFAEKRSGSNPKNKAFDIVIGSKHLKEFLAYLGM</sequence>
<dbReference type="InterPro" id="IPR050206">
    <property type="entry name" value="FtsK/SpoIIIE/SftA"/>
</dbReference>
<dbReference type="Gene3D" id="2.170.16.10">
    <property type="entry name" value="Hedgehog/Intein (Hint) domain"/>
    <property type="match status" value="1"/>
</dbReference>
<gene>
    <name evidence="4" type="ORF">S06H3_28669</name>
</gene>
<evidence type="ECO:0000313" key="4">
    <source>
        <dbReference type="EMBL" id="GAI30483.1"/>
    </source>
</evidence>
<name>X1MGW3_9ZZZZ</name>
<keyword evidence="1" id="KW-0547">Nucleotide-binding</keyword>
<dbReference type="InterPro" id="IPR002543">
    <property type="entry name" value="FtsK_dom"/>
</dbReference>
<dbReference type="GO" id="GO:0005524">
    <property type="term" value="F:ATP binding"/>
    <property type="evidence" value="ECO:0007669"/>
    <property type="project" value="UniProtKB-KW"/>
</dbReference>
<dbReference type="InterPro" id="IPR006141">
    <property type="entry name" value="Intein_N"/>
</dbReference>
<accession>X1MGW3</accession>
<protein>
    <recommendedName>
        <fullName evidence="3">FtsK domain-containing protein</fullName>
    </recommendedName>
</protein>
<evidence type="ECO:0000256" key="1">
    <source>
        <dbReference type="ARBA" id="ARBA00022741"/>
    </source>
</evidence>
<dbReference type="SUPFAM" id="SSF51294">
    <property type="entry name" value="Hedgehog/intein (Hint) domain"/>
    <property type="match status" value="1"/>
</dbReference>
<keyword evidence="2" id="KW-0067">ATP-binding</keyword>
<organism evidence="4">
    <name type="scientific">marine sediment metagenome</name>
    <dbReference type="NCBI Taxonomy" id="412755"/>
    <lineage>
        <taxon>unclassified sequences</taxon>
        <taxon>metagenomes</taxon>
        <taxon>ecological metagenomes</taxon>
    </lineage>
</organism>
<dbReference type="InterPro" id="IPR036844">
    <property type="entry name" value="Hint_dom_sf"/>
</dbReference>
<dbReference type="Gene3D" id="3.40.50.300">
    <property type="entry name" value="P-loop containing nucleotide triphosphate hydrolases"/>
    <property type="match status" value="1"/>
</dbReference>
<dbReference type="PROSITE" id="PS50817">
    <property type="entry name" value="INTEIN_N_TER"/>
    <property type="match status" value="1"/>
</dbReference>
<dbReference type="PANTHER" id="PTHR22683:SF41">
    <property type="entry name" value="DNA TRANSLOCASE FTSK"/>
    <property type="match status" value="1"/>
</dbReference>